<dbReference type="EMBL" id="LVEA01000001">
    <property type="protein sequence ID" value="KYL05371.1"/>
    <property type="molecule type" value="Genomic_DNA"/>
</dbReference>
<evidence type="ECO:0000259" key="2">
    <source>
        <dbReference type="PROSITE" id="PS51168"/>
    </source>
</evidence>
<dbReference type="KEGG" id="fnf:BSQ88_04215"/>
<evidence type="ECO:0000313" key="3">
    <source>
        <dbReference type="EMBL" id="KYL05371.1"/>
    </source>
</evidence>
<protein>
    <submittedName>
        <fullName evidence="3">Chorismate mutase</fullName>
    </submittedName>
</protein>
<organism evidence="3 4">
    <name type="scientific">Fusobacterium necrophorum subsp. funduliforme</name>
    <dbReference type="NCBI Taxonomy" id="143387"/>
    <lineage>
        <taxon>Bacteria</taxon>
        <taxon>Fusobacteriati</taxon>
        <taxon>Fusobacteriota</taxon>
        <taxon>Fusobacteriia</taxon>
        <taxon>Fusobacteriales</taxon>
        <taxon>Fusobacteriaceae</taxon>
        <taxon>Fusobacterium</taxon>
    </lineage>
</organism>
<dbReference type="InterPro" id="IPR036263">
    <property type="entry name" value="Chorismate_II_sf"/>
</dbReference>
<dbReference type="AlphaFoldDB" id="A0A162J988"/>
<dbReference type="RefSeq" id="WP_005959336.1">
    <property type="nucleotide sequence ID" value="NZ_CAXOUM010000025.1"/>
</dbReference>
<dbReference type="PANTHER" id="PTHR38041">
    <property type="entry name" value="CHORISMATE MUTASE"/>
    <property type="match status" value="1"/>
</dbReference>
<dbReference type="Proteomes" id="UP000075816">
    <property type="component" value="Unassembled WGS sequence"/>
</dbReference>
<proteinExistence type="predicted"/>
<dbReference type="eggNOG" id="COG1605">
    <property type="taxonomic scope" value="Bacteria"/>
</dbReference>
<dbReference type="InterPro" id="IPR051331">
    <property type="entry name" value="Chorismate_mutase-related"/>
</dbReference>
<dbReference type="GO" id="GO:0004106">
    <property type="term" value="F:chorismate mutase activity"/>
    <property type="evidence" value="ECO:0007669"/>
    <property type="project" value="InterPro"/>
</dbReference>
<evidence type="ECO:0000313" key="4">
    <source>
        <dbReference type="Proteomes" id="UP000075816"/>
    </source>
</evidence>
<dbReference type="GO" id="GO:0046417">
    <property type="term" value="P:chorismate metabolic process"/>
    <property type="evidence" value="ECO:0007669"/>
    <property type="project" value="InterPro"/>
</dbReference>
<dbReference type="PANTHER" id="PTHR38041:SF1">
    <property type="entry name" value="CHORISMATE MUTASE"/>
    <property type="match status" value="1"/>
</dbReference>
<accession>A0A162J988</accession>
<dbReference type="InterPro" id="IPR002701">
    <property type="entry name" value="CM_II_prokaryot"/>
</dbReference>
<gene>
    <name evidence="3" type="ORF">A2J07_01140</name>
</gene>
<comment type="caution">
    <text evidence="3">The sequence shown here is derived from an EMBL/GenBank/DDBJ whole genome shotgun (WGS) entry which is preliminary data.</text>
</comment>
<dbReference type="GO" id="GO:0009697">
    <property type="term" value="P:salicylic acid biosynthetic process"/>
    <property type="evidence" value="ECO:0007669"/>
    <property type="project" value="TreeGrafter"/>
</dbReference>
<dbReference type="SUPFAM" id="SSF48600">
    <property type="entry name" value="Chorismate mutase II"/>
    <property type="match status" value="1"/>
</dbReference>
<sequence>MDTLEKYREQMNCIDQEMARLFLQRMKLSIQIGDYKKQKRLPIFQKEREDIVLEKVKQIASTTEEKKYMEDFFLYLMKLSKEVQK</sequence>
<feature type="domain" description="Chorismate mutase" evidence="2">
    <location>
        <begin position="1"/>
        <end position="85"/>
    </location>
</feature>
<evidence type="ECO:0000256" key="1">
    <source>
        <dbReference type="ARBA" id="ARBA00023235"/>
    </source>
</evidence>
<name>A0A162J988_9FUSO</name>
<dbReference type="Gene3D" id="1.20.59.10">
    <property type="entry name" value="Chorismate mutase"/>
    <property type="match status" value="1"/>
</dbReference>
<dbReference type="InterPro" id="IPR036979">
    <property type="entry name" value="CM_dom_sf"/>
</dbReference>
<dbReference type="SMART" id="SM00830">
    <property type="entry name" value="CM_2"/>
    <property type="match status" value="1"/>
</dbReference>
<keyword evidence="1" id="KW-0413">Isomerase</keyword>
<reference evidence="3 4" key="1">
    <citation type="submission" date="2016-03" db="EMBL/GenBank/DDBJ databases">
        <title>Comparative genomics of human isolates of Fusobacterium necrophorum.</title>
        <authorList>
            <person name="Jensen A."/>
            <person name="Bank S."/>
            <person name="Andersen P.S."/>
            <person name="Kristensen L.H."/>
            <person name="Prag J."/>
        </authorList>
    </citation>
    <scope>NUCLEOTIDE SEQUENCE [LARGE SCALE GENOMIC DNA]</scope>
    <source>
        <strain evidence="3 4">LS_1264</strain>
    </source>
</reference>
<dbReference type="Pfam" id="PF01817">
    <property type="entry name" value="CM_2"/>
    <property type="match status" value="1"/>
</dbReference>
<dbReference type="PROSITE" id="PS51168">
    <property type="entry name" value="CHORISMATE_MUT_2"/>
    <property type="match status" value="1"/>
</dbReference>